<feature type="compositionally biased region" description="Low complexity" evidence="13">
    <location>
        <begin position="46"/>
        <end position="57"/>
    </location>
</feature>
<sequence>MHVQNVGLFNSTTRRCRFQGSGAYLSYGAGPEAEAEAGPEARPEAGPEAGPGAGAAEWSPDDGYAAGAGFEARPRRALGAGALLGLTVVLRLRHKDLDYLCKGPLQGFKIQLHSPAEFPRMSQQYFRAQLEQDVVVAVSPQVMRTSPELRSYLPHQRQCFLAGERRLRFFRVYSQQNCALECLANATRRACGCAPFYMPREVNETICGTASWKCVQDARDRLLRREAEQGLRGDIVGEGDCDCLQSCSALAYTSERSQAHFDWARMLYATGEDVDHSHGWHMTRVHVFFREGSFVASRRSEMYGNTDFLANCGGLLGLGLGTSVLSLVELLFWLVPRALCRLRSHRHCQRSPPPTPRLPSTPSLIFKNEHRQADG</sequence>
<evidence type="ECO:0000256" key="1">
    <source>
        <dbReference type="ARBA" id="ARBA00004141"/>
    </source>
</evidence>
<evidence type="ECO:0000256" key="7">
    <source>
        <dbReference type="ARBA" id="ARBA00023053"/>
    </source>
</evidence>
<keyword evidence="9 14" id="KW-0472">Membrane</keyword>
<dbReference type="AlphaFoldDB" id="A0AAN9W1K3"/>
<name>A0AAN9W1K3_9ORTH</name>
<comment type="caution">
    <text evidence="15">The sequence shown here is derived from an EMBL/GenBank/DDBJ whole genome shotgun (WGS) entry which is preliminary data.</text>
</comment>
<feature type="region of interest" description="Disordered" evidence="13">
    <location>
        <begin position="29"/>
        <end position="58"/>
    </location>
</feature>
<evidence type="ECO:0000256" key="4">
    <source>
        <dbReference type="ARBA" id="ARBA00022461"/>
    </source>
</evidence>
<dbReference type="Gene3D" id="1.10.287.820">
    <property type="entry name" value="Acid-sensing ion channel domain"/>
    <property type="match status" value="1"/>
</dbReference>
<keyword evidence="11 12" id="KW-0407">Ion channel</keyword>
<keyword evidence="8 12" id="KW-0406">Ion transport</keyword>
<feature type="compositionally biased region" description="Low complexity" evidence="13">
    <location>
        <begin position="29"/>
        <end position="38"/>
    </location>
</feature>
<keyword evidence="5 12" id="KW-0812">Transmembrane</keyword>
<dbReference type="Gene3D" id="1.10.287.770">
    <property type="entry name" value="YojJ-like"/>
    <property type="match status" value="1"/>
</dbReference>
<proteinExistence type="inferred from homology"/>
<reference evidence="15 16" key="1">
    <citation type="submission" date="2024-03" db="EMBL/GenBank/DDBJ databases">
        <title>The genome assembly and annotation of the cricket Gryllus longicercus Weissman &amp; Gray.</title>
        <authorList>
            <person name="Szrajer S."/>
            <person name="Gray D."/>
            <person name="Ylla G."/>
        </authorList>
    </citation>
    <scope>NUCLEOTIDE SEQUENCE [LARGE SCALE GENOMIC DNA]</scope>
    <source>
        <strain evidence="15">DAG 2021-001</strain>
        <tissue evidence="15">Whole body minus gut</tissue>
    </source>
</reference>
<keyword evidence="4 12" id="KW-0894">Sodium channel</keyword>
<evidence type="ECO:0000313" key="15">
    <source>
        <dbReference type="EMBL" id="KAK7874326.1"/>
    </source>
</evidence>
<dbReference type="PRINTS" id="PR01078">
    <property type="entry name" value="AMINACHANNEL"/>
</dbReference>
<evidence type="ECO:0008006" key="17">
    <source>
        <dbReference type="Google" id="ProtNLM"/>
    </source>
</evidence>
<evidence type="ECO:0000256" key="9">
    <source>
        <dbReference type="ARBA" id="ARBA00023136"/>
    </source>
</evidence>
<evidence type="ECO:0000256" key="11">
    <source>
        <dbReference type="ARBA" id="ARBA00023303"/>
    </source>
</evidence>
<keyword evidence="6 14" id="KW-1133">Transmembrane helix</keyword>
<gene>
    <name evidence="15" type="ORF">R5R35_007800</name>
</gene>
<comment type="subcellular location">
    <subcellularLocation>
        <location evidence="1">Membrane</location>
        <topology evidence="1">Multi-pass membrane protein</topology>
    </subcellularLocation>
</comment>
<feature type="transmembrane region" description="Helical" evidence="14">
    <location>
        <begin position="308"/>
        <end position="335"/>
    </location>
</feature>
<evidence type="ECO:0000256" key="3">
    <source>
        <dbReference type="ARBA" id="ARBA00022448"/>
    </source>
</evidence>
<dbReference type="Proteomes" id="UP001378592">
    <property type="component" value="Unassembled WGS sequence"/>
</dbReference>
<evidence type="ECO:0000256" key="5">
    <source>
        <dbReference type="ARBA" id="ARBA00022692"/>
    </source>
</evidence>
<dbReference type="InterPro" id="IPR001873">
    <property type="entry name" value="ENaC"/>
</dbReference>
<evidence type="ECO:0000256" key="6">
    <source>
        <dbReference type="ARBA" id="ARBA00022989"/>
    </source>
</evidence>
<evidence type="ECO:0000256" key="13">
    <source>
        <dbReference type="SAM" id="MobiDB-lite"/>
    </source>
</evidence>
<accession>A0AAN9W1K3</accession>
<keyword evidence="16" id="KW-1185">Reference proteome</keyword>
<protein>
    <recommendedName>
        <fullName evidence="17">Pickpocket</fullName>
    </recommendedName>
</protein>
<organism evidence="15 16">
    <name type="scientific">Gryllus longicercus</name>
    <dbReference type="NCBI Taxonomy" id="2509291"/>
    <lineage>
        <taxon>Eukaryota</taxon>
        <taxon>Metazoa</taxon>
        <taxon>Ecdysozoa</taxon>
        <taxon>Arthropoda</taxon>
        <taxon>Hexapoda</taxon>
        <taxon>Insecta</taxon>
        <taxon>Pterygota</taxon>
        <taxon>Neoptera</taxon>
        <taxon>Polyneoptera</taxon>
        <taxon>Orthoptera</taxon>
        <taxon>Ensifera</taxon>
        <taxon>Gryllidea</taxon>
        <taxon>Grylloidea</taxon>
        <taxon>Gryllidae</taxon>
        <taxon>Gryllinae</taxon>
        <taxon>Gryllus</taxon>
    </lineage>
</organism>
<evidence type="ECO:0000256" key="12">
    <source>
        <dbReference type="RuleBase" id="RU000679"/>
    </source>
</evidence>
<comment type="similarity">
    <text evidence="2 12">Belongs to the amiloride-sensitive sodium channel (TC 1.A.6) family.</text>
</comment>
<evidence type="ECO:0000256" key="2">
    <source>
        <dbReference type="ARBA" id="ARBA00007193"/>
    </source>
</evidence>
<evidence type="ECO:0000256" key="8">
    <source>
        <dbReference type="ARBA" id="ARBA00023065"/>
    </source>
</evidence>
<dbReference type="Pfam" id="PF00858">
    <property type="entry name" value="ASC"/>
    <property type="match status" value="1"/>
</dbReference>
<dbReference type="EMBL" id="JAZDUA010000003">
    <property type="protein sequence ID" value="KAK7874326.1"/>
    <property type="molecule type" value="Genomic_DNA"/>
</dbReference>
<dbReference type="GO" id="GO:0015280">
    <property type="term" value="F:ligand-gated sodium channel activity"/>
    <property type="evidence" value="ECO:0007669"/>
    <property type="project" value="TreeGrafter"/>
</dbReference>
<dbReference type="GO" id="GO:0005886">
    <property type="term" value="C:plasma membrane"/>
    <property type="evidence" value="ECO:0007669"/>
    <property type="project" value="TreeGrafter"/>
</dbReference>
<evidence type="ECO:0000313" key="16">
    <source>
        <dbReference type="Proteomes" id="UP001378592"/>
    </source>
</evidence>
<evidence type="ECO:0000256" key="10">
    <source>
        <dbReference type="ARBA" id="ARBA00023201"/>
    </source>
</evidence>
<keyword evidence="3 12" id="KW-0813">Transport</keyword>
<evidence type="ECO:0000256" key="14">
    <source>
        <dbReference type="SAM" id="Phobius"/>
    </source>
</evidence>
<dbReference type="PANTHER" id="PTHR11690:SF288">
    <property type="entry name" value="AMILORIDE-SENSITIVE NA+ CHANNEL-RELATED"/>
    <property type="match status" value="1"/>
</dbReference>
<keyword evidence="7" id="KW-0915">Sodium</keyword>
<dbReference type="PANTHER" id="PTHR11690">
    <property type="entry name" value="AMILORIDE-SENSITIVE SODIUM CHANNEL-RELATED"/>
    <property type="match status" value="1"/>
</dbReference>
<keyword evidence="10 12" id="KW-0739">Sodium transport</keyword>